<evidence type="ECO:0000313" key="2">
    <source>
        <dbReference type="Proteomes" id="UP000694420"/>
    </source>
</evidence>
<dbReference type="Ensembl" id="ENSNPET00000001229.1">
    <property type="protein sequence ID" value="ENSNPEP00000001207.1"/>
    <property type="gene ID" value="ENSNPEG00000000958.1"/>
</dbReference>
<evidence type="ECO:0000313" key="1">
    <source>
        <dbReference type="Ensembl" id="ENSNPEP00000001207.1"/>
    </source>
</evidence>
<keyword evidence="2" id="KW-1185">Reference proteome</keyword>
<protein>
    <submittedName>
        <fullName evidence="1">Uncharacterized protein</fullName>
    </submittedName>
</protein>
<proteinExistence type="predicted"/>
<dbReference type="AlphaFoldDB" id="A0A8C6YNV0"/>
<reference evidence="1" key="2">
    <citation type="submission" date="2025-09" db="UniProtKB">
        <authorList>
            <consortium name="Ensembl"/>
        </authorList>
    </citation>
    <scope>IDENTIFICATION</scope>
</reference>
<reference evidence="1" key="1">
    <citation type="submission" date="2025-08" db="UniProtKB">
        <authorList>
            <consortium name="Ensembl"/>
        </authorList>
    </citation>
    <scope>IDENTIFICATION</scope>
</reference>
<accession>A0A8C6YNV0</accession>
<name>A0A8C6YNV0_NOTPE</name>
<dbReference type="Proteomes" id="UP000694420">
    <property type="component" value="Unplaced"/>
</dbReference>
<organism evidence="1 2">
    <name type="scientific">Nothoprocta perdicaria</name>
    <name type="common">Chilean tinamou</name>
    <name type="synonym">Crypturus perdicarius</name>
    <dbReference type="NCBI Taxonomy" id="30464"/>
    <lineage>
        <taxon>Eukaryota</taxon>
        <taxon>Metazoa</taxon>
        <taxon>Chordata</taxon>
        <taxon>Craniata</taxon>
        <taxon>Vertebrata</taxon>
        <taxon>Euteleostomi</taxon>
        <taxon>Archelosauria</taxon>
        <taxon>Archosauria</taxon>
        <taxon>Dinosauria</taxon>
        <taxon>Saurischia</taxon>
        <taxon>Theropoda</taxon>
        <taxon>Coelurosauria</taxon>
        <taxon>Aves</taxon>
        <taxon>Palaeognathae</taxon>
        <taxon>Tinamiformes</taxon>
        <taxon>Tinamidae</taxon>
        <taxon>Nothoprocta</taxon>
    </lineage>
</organism>
<sequence>MLSVKVKVEKPELEAAAARSRLDAVLQGLLERGP</sequence>